<feature type="compositionally biased region" description="Polar residues" evidence="1">
    <location>
        <begin position="208"/>
        <end position="219"/>
    </location>
</feature>
<gene>
    <name evidence="2" type="ORF">MCOR_21563</name>
</gene>
<feature type="region of interest" description="Disordered" evidence="1">
    <location>
        <begin position="109"/>
        <end position="140"/>
    </location>
</feature>
<dbReference type="OrthoDB" id="6104965at2759"/>
<proteinExistence type="predicted"/>
<feature type="compositionally biased region" description="Basic and acidic residues" evidence="1">
    <location>
        <begin position="109"/>
        <end position="124"/>
    </location>
</feature>
<feature type="compositionally biased region" description="Basic and acidic residues" evidence="1">
    <location>
        <begin position="130"/>
        <end position="140"/>
    </location>
</feature>
<keyword evidence="3" id="KW-1185">Reference proteome</keyword>
<organism evidence="2 3">
    <name type="scientific">Mytilus coruscus</name>
    <name type="common">Sea mussel</name>
    <dbReference type="NCBI Taxonomy" id="42192"/>
    <lineage>
        <taxon>Eukaryota</taxon>
        <taxon>Metazoa</taxon>
        <taxon>Spiralia</taxon>
        <taxon>Lophotrochozoa</taxon>
        <taxon>Mollusca</taxon>
        <taxon>Bivalvia</taxon>
        <taxon>Autobranchia</taxon>
        <taxon>Pteriomorphia</taxon>
        <taxon>Mytilida</taxon>
        <taxon>Mytiloidea</taxon>
        <taxon>Mytilidae</taxon>
        <taxon>Mytilinae</taxon>
        <taxon>Mytilus</taxon>
    </lineage>
</organism>
<reference evidence="2 3" key="1">
    <citation type="submission" date="2020-06" db="EMBL/GenBank/DDBJ databases">
        <authorList>
            <person name="Li R."/>
            <person name="Bekaert M."/>
        </authorList>
    </citation>
    <scope>NUCLEOTIDE SEQUENCE [LARGE SCALE GENOMIC DNA]</scope>
    <source>
        <strain evidence="3">wild</strain>
    </source>
</reference>
<dbReference type="AlphaFoldDB" id="A0A6J8BQG5"/>
<feature type="region of interest" description="Disordered" evidence="1">
    <location>
        <begin position="167"/>
        <end position="248"/>
    </location>
</feature>
<dbReference type="Proteomes" id="UP000507470">
    <property type="component" value="Unassembled WGS sequence"/>
</dbReference>
<name>A0A6J8BQG5_MYTCO</name>
<dbReference type="EMBL" id="CACVKT020003839">
    <property type="protein sequence ID" value="CAC5386083.1"/>
    <property type="molecule type" value="Genomic_DNA"/>
</dbReference>
<evidence type="ECO:0000256" key="1">
    <source>
        <dbReference type="SAM" id="MobiDB-lite"/>
    </source>
</evidence>
<evidence type="ECO:0000313" key="3">
    <source>
        <dbReference type="Proteomes" id="UP000507470"/>
    </source>
</evidence>
<feature type="compositionally biased region" description="Low complexity" evidence="1">
    <location>
        <begin position="188"/>
        <end position="203"/>
    </location>
</feature>
<evidence type="ECO:0000313" key="2">
    <source>
        <dbReference type="EMBL" id="CAC5386083.1"/>
    </source>
</evidence>
<protein>
    <submittedName>
        <fullName evidence="2">Uncharacterized protein</fullName>
    </submittedName>
</protein>
<accession>A0A6J8BQG5</accession>
<sequence>MTTTSRRSVEFCDEPEIINGEESKFDFDNFRIYENITTIDVNGNFKNEKEKLSRVAKSTENERGEKTAGDQFQLKQNINGKAHLNIAQTTAEVHSPVTKVAEKGIKPCLRKDGKKQDIPHDKNHNLKTADQSRTDIGHNFDGKIPKPFIKIEHPCYACLTNISDNSRVNESVDDTSTSDDSYQSLIKSSTESQESESEPSATEVSMGKLSNDSTKPTTTEGKKNVPVNDKTRPGDTKPNIHLHSETNISSEELPKYKFDSKLSYSSFPGHSNFIFVKANDWLKEGSKYDKDGFALHSNYGHFDMKSKATSAPWLSQFRRTVQHVYISPHGKVVENISVQDHDGKAFITSYHTNKELKNIKEKVINYRYYLKY</sequence>